<reference evidence="3" key="1">
    <citation type="journal article" date="2023" name="Commun. Biol.">
        <title>Genome analysis of Parmales, the sister group of diatoms, reveals the evolutionary specialization of diatoms from phago-mixotrophs to photoautotrophs.</title>
        <authorList>
            <person name="Ban H."/>
            <person name="Sato S."/>
            <person name="Yoshikawa S."/>
            <person name="Yamada K."/>
            <person name="Nakamura Y."/>
            <person name="Ichinomiya M."/>
            <person name="Sato N."/>
            <person name="Blanc-Mathieu R."/>
            <person name="Endo H."/>
            <person name="Kuwata A."/>
            <person name="Ogata H."/>
        </authorList>
    </citation>
    <scope>NUCLEOTIDE SEQUENCE [LARGE SCALE GENOMIC DNA]</scope>
    <source>
        <strain evidence="3">NIES 3700</strain>
    </source>
</reference>
<gene>
    <name evidence="2" type="ORF">TrLO_g11482</name>
</gene>
<evidence type="ECO:0000313" key="3">
    <source>
        <dbReference type="Proteomes" id="UP001165122"/>
    </source>
</evidence>
<name>A0A9W7CBC2_9STRA</name>
<sequence length="106" mass="11943">MDEASLLSIPGSSRFENDIVEELKRFGFEGLMSEVSPFPGDEGGELLKIDIAFDKERVALELDGPTHFLTTLVRRKKGEKKEKPIRDGPTKAKTRLIKNLGWQVSR</sequence>
<dbReference type="InterPro" id="IPR013584">
    <property type="entry name" value="RAP"/>
</dbReference>
<dbReference type="PROSITE" id="PS51286">
    <property type="entry name" value="RAP"/>
    <property type="match status" value="1"/>
</dbReference>
<proteinExistence type="predicted"/>
<organism evidence="2 3">
    <name type="scientific">Triparma laevis f. longispina</name>
    <dbReference type="NCBI Taxonomy" id="1714387"/>
    <lineage>
        <taxon>Eukaryota</taxon>
        <taxon>Sar</taxon>
        <taxon>Stramenopiles</taxon>
        <taxon>Ochrophyta</taxon>
        <taxon>Bolidophyceae</taxon>
        <taxon>Parmales</taxon>
        <taxon>Triparmaceae</taxon>
        <taxon>Triparma</taxon>
    </lineage>
</organism>
<feature type="domain" description="RAP" evidence="1">
    <location>
        <begin position="58"/>
        <end position="106"/>
    </location>
</feature>
<keyword evidence="3" id="KW-1185">Reference proteome</keyword>
<dbReference type="AlphaFoldDB" id="A0A9W7CBC2"/>
<evidence type="ECO:0000259" key="1">
    <source>
        <dbReference type="PROSITE" id="PS51286"/>
    </source>
</evidence>
<accession>A0A9W7CBC2</accession>
<evidence type="ECO:0000313" key="2">
    <source>
        <dbReference type="EMBL" id="GMI02638.1"/>
    </source>
</evidence>
<dbReference type="EMBL" id="BRXW01000046">
    <property type="protein sequence ID" value="GMI02638.1"/>
    <property type="molecule type" value="Genomic_DNA"/>
</dbReference>
<comment type="caution">
    <text evidence="2">The sequence shown here is derived from an EMBL/GenBank/DDBJ whole genome shotgun (WGS) entry which is preliminary data.</text>
</comment>
<protein>
    <recommendedName>
        <fullName evidence="1">RAP domain-containing protein</fullName>
    </recommendedName>
</protein>
<dbReference type="Proteomes" id="UP001165122">
    <property type="component" value="Unassembled WGS sequence"/>
</dbReference>
<dbReference type="OrthoDB" id="2019031at2759"/>